<evidence type="ECO:0000256" key="1">
    <source>
        <dbReference type="SAM" id="MobiDB-lite"/>
    </source>
</evidence>
<dbReference type="KEGG" id="wms:ID128_05310"/>
<dbReference type="EMBL" id="CP061738">
    <property type="protein sequence ID" value="QOD38185.1"/>
    <property type="molecule type" value="Genomic_DNA"/>
</dbReference>
<evidence type="ECO:0000313" key="3">
    <source>
        <dbReference type="Proteomes" id="UP000516514"/>
    </source>
</evidence>
<organism evidence="2 3">
    <name type="scientific">Candidatus Wolbachia massiliensis</name>
    <dbReference type="NCBI Taxonomy" id="1845000"/>
    <lineage>
        <taxon>Bacteria</taxon>
        <taxon>Pseudomonadati</taxon>
        <taxon>Pseudomonadota</taxon>
        <taxon>Alphaproteobacteria</taxon>
        <taxon>Rickettsiales</taxon>
        <taxon>Anaplasmataceae</taxon>
        <taxon>Wolbachieae</taxon>
        <taxon>Wolbachia</taxon>
    </lineage>
</organism>
<dbReference type="RefSeq" id="WP_191110995.1">
    <property type="nucleotide sequence ID" value="NZ_CP061738.1"/>
</dbReference>
<feature type="compositionally biased region" description="Polar residues" evidence="1">
    <location>
        <begin position="436"/>
        <end position="452"/>
    </location>
</feature>
<proteinExistence type="predicted"/>
<protein>
    <submittedName>
        <fullName evidence="2">Uncharacterized protein</fullName>
    </submittedName>
</protein>
<accession>A0A7L7YQ33</accession>
<dbReference type="AlphaFoldDB" id="A0A7L7YQ33"/>
<name>A0A7L7YQ33_9RICK</name>
<sequence>MPNGRSEDNVVEVVEASNQQRGSGIKLINSTAEHIYEIMFFLWCLPYLPSHGDNCVGMRELKGSRVDISSLISLGNKIDEIKKAHPFTESLTMMRFLSSIAENHELREELNVLNGVVEHFYRLPSFTDYQNILSRLNKIEKNFNLSSIVRKTYFLKSLKKKENFASIFENFKKRKWHFYDLMNDEDFRQKYVYKALNEEDKSFSEDFKKSMDNYIKLVEEGKKVVNQYFKAQDVDVQAYYEEVEDNGNILHTNFVNYHGNEPIKTSDILQHDRNTRELNIYCNKKREVRVCREGSKRNYTFEEGACYQITSTWPVKDESGRVSTCTMIMNVGSDGITKIEKFSGREPNGKDVELSLEENKGLIAQNKELYIEGLLLSEAVEEFLKLQCRESVIKTDENKGQHPVLLPGVTPTITNSSLQGDDTIVANQKLDKKPDNQGNIGSNSTPTNSGASMTPTKVIALLIIVETNEEKQNRQHGEKI</sequence>
<gene>
    <name evidence="2" type="ORF">ID128_05310</name>
</gene>
<feature type="region of interest" description="Disordered" evidence="1">
    <location>
        <begin position="429"/>
        <end position="452"/>
    </location>
</feature>
<reference evidence="2 3" key="1">
    <citation type="submission" date="2020-09" db="EMBL/GenBank/DDBJ databases">
        <title>An Earliest Endosymbiont, Wolbachia massiliensis sp. nov., Strain PL13 From the Bed Bug (Cimex hemipterius), Type strain of a New supergroup T.</title>
        <authorList>
            <person name="Laidoudi Y."/>
            <person name="Levasseur A."/>
            <person name="Medkour H."/>
            <person name="Maaloum M."/>
            <person name="BenKhedher M."/>
            <person name="Sambou M."/>
            <person name="Bassene H."/>
            <person name="Davoust B."/>
            <person name="Fenollar F."/>
            <person name="Raoult D."/>
            <person name="Mediannikov O."/>
        </authorList>
    </citation>
    <scope>NUCLEOTIDE SEQUENCE [LARGE SCALE GENOMIC DNA]</scope>
    <source>
        <strain evidence="2 3">PL13</strain>
    </source>
</reference>
<dbReference type="Proteomes" id="UP000516514">
    <property type="component" value="Chromosome"/>
</dbReference>
<evidence type="ECO:0000313" key="2">
    <source>
        <dbReference type="EMBL" id="QOD38185.1"/>
    </source>
</evidence>
<keyword evidence="3" id="KW-1185">Reference proteome</keyword>